<keyword evidence="3" id="KW-0967">Endosome</keyword>
<dbReference type="InterPro" id="IPR011012">
    <property type="entry name" value="Longin-like_dom_sf"/>
</dbReference>
<dbReference type="GO" id="GO:0006914">
    <property type="term" value="P:autophagy"/>
    <property type="evidence" value="ECO:0007669"/>
    <property type="project" value="UniProtKB-UniRule"/>
</dbReference>
<gene>
    <name evidence="8" type="primary">MON1</name>
    <name evidence="8" type="ORF">H4219_002751</name>
</gene>
<keyword evidence="9" id="KW-1185">Reference proteome</keyword>
<feature type="domain" description="FUZ/MON1/HPS1 second Longin" evidence="6">
    <location>
        <begin position="226"/>
        <end position="322"/>
    </location>
</feature>
<keyword evidence="3" id="KW-0813">Transport</keyword>
<keyword evidence="3" id="KW-0072">Autophagy</keyword>
<dbReference type="Proteomes" id="UP001150538">
    <property type="component" value="Unassembled WGS sequence"/>
</dbReference>
<evidence type="ECO:0000259" key="6">
    <source>
        <dbReference type="Pfam" id="PF19037"/>
    </source>
</evidence>
<reference evidence="8" key="1">
    <citation type="submission" date="2022-07" db="EMBL/GenBank/DDBJ databases">
        <title>Phylogenomic reconstructions and comparative analyses of Kickxellomycotina fungi.</title>
        <authorList>
            <person name="Reynolds N.K."/>
            <person name="Stajich J.E."/>
            <person name="Barry K."/>
            <person name="Grigoriev I.V."/>
            <person name="Crous P."/>
            <person name="Smith M.E."/>
        </authorList>
    </citation>
    <scope>NUCLEOTIDE SEQUENCE</scope>
    <source>
        <strain evidence="8">NBRC 100468</strain>
    </source>
</reference>
<dbReference type="GO" id="GO:0035658">
    <property type="term" value="C:Mon1-Ccz1 complex"/>
    <property type="evidence" value="ECO:0007669"/>
    <property type="project" value="TreeGrafter"/>
</dbReference>
<protein>
    <recommendedName>
        <fullName evidence="2 3">Vacuolar fusion protein MON1</fullName>
    </recommendedName>
</protein>
<feature type="compositionally biased region" description="Polar residues" evidence="4">
    <location>
        <begin position="17"/>
        <end position="31"/>
    </location>
</feature>
<comment type="function">
    <text evidence="3">Required for multiple vacuole delivery pathways including the cytoplasm to vacuole transport (Cvt), autophagy, pexophagy and endocytosis.</text>
</comment>
<dbReference type="GO" id="GO:0000329">
    <property type="term" value="C:fungal-type vacuole membrane"/>
    <property type="evidence" value="ECO:0007669"/>
    <property type="project" value="TreeGrafter"/>
</dbReference>
<feature type="region of interest" description="Disordered" evidence="4">
    <location>
        <begin position="1"/>
        <end position="52"/>
    </location>
</feature>
<keyword evidence="3" id="KW-0472">Membrane</keyword>
<evidence type="ECO:0000259" key="5">
    <source>
        <dbReference type="Pfam" id="PF19036"/>
    </source>
</evidence>
<dbReference type="SUPFAM" id="SSF64356">
    <property type="entry name" value="SNARE-like"/>
    <property type="match status" value="1"/>
</dbReference>
<keyword evidence="3" id="KW-0926">Vacuole</keyword>
<proteinExistence type="inferred from homology"/>
<dbReference type="InterPro" id="IPR043972">
    <property type="entry name" value="FUZ/MON1/HPS1_longin_1"/>
</dbReference>
<evidence type="ECO:0000313" key="8">
    <source>
        <dbReference type="EMBL" id="KAJ1918194.1"/>
    </source>
</evidence>
<evidence type="ECO:0000259" key="7">
    <source>
        <dbReference type="Pfam" id="PF19038"/>
    </source>
</evidence>
<evidence type="ECO:0000256" key="1">
    <source>
        <dbReference type="ARBA" id="ARBA00004380"/>
    </source>
</evidence>
<dbReference type="AlphaFoldDB" id="A0A9W7ZWQ2"/>
<dbReference type="InterPro" id="IPR043971">
    <property type="entry name" value="FUZ/MON1/HPS1_longin_2"/>
</dbReference>
<evidence type="ECO:0000256" key="4">
    <source>
        <dbReference type="SAM" id="MobiDB-lite"/>
    </source>
</evidence>
<dbReference type="EMBL" id="JANBPU010000051">
    <property type="protein sequence ID" value="KAJ1918194.1"/>
    <property type="molecule type" value="Genomic_DNA"/>
</dbReference>
<dbReference type="Pfam" id="PF19036">
    <property type="entry name" value="Fuz_longin_1"/>
    <property type="match status" value="1"/>
</dbReference>
<dbReference type="PANTHER" id="PTHR13027:SF7">
    <property type="entry name" value="VACUOLAR FUSION PROTEIN MON1 HOMOLOG"/>
    <property type="match status" value="1"/>
</dbReference>
<keyword evidence="3" id="KW-0653">Protein transport</keyword>
<dbReference type="GO" id="GO:0016192">
    <property type="term" value="P:vesicle-mediated transport"/>
    <property type="evidence" value="ECO:0007669"/>
    <property type="project" value="InterPro"/>
</dbReference>
<organism evidence="8 9">
    <name type="scientific">Mycoemilia scoparia</name>
    <dbReference type="NCBI Taxonomy" id="417184"/>
    <lineage>
        <taxon>Eukaryota</taxon>
        <taxon>Fungi</taxon>
        <taxon>Fungi incertae sedis</taxon>
        <taxon>Zoopagomycota</taxon>
        <taxon>Kickxellomycotina</taxon>
        <taxon>Kickxellomycetes</taxon>
        <taxon>Kickxellales</taxon>
        <taxon>Kickxellaceae</taxon>
        <taxon>Mycoemilia</taxon>
    </lineage>
</organism>
<dbReference type="PANTHER" id="PTHR13027">
    <property type="entry name" value="SAND PROTEIN-RELATED"/>
    <property type="match status" value="1"/>
</dbReference>
<comment type="caution">
    <text evidence="8">The sequence shown here is derived from an EMBL/GenBank/DDBJ whole genome shotgun (WGS) entry which is preliminary data.</text>
</comment>
<comment type="similarity">
    <text evidence="3">Belongs to the MON1/SAND family.</text>
</comment>
<evidence type="ECO:0000313" key="9">
    <source>
        <dbReference type="Proteomes" id="UP001150538"/>
    </source>
</evidence>
<sequence length="463" mass="52978">MSENGSKAKSHGIDGDSASSRPQGDPHTTSPARVIGEPSKIKDTSKRRRSNFPEEINDARWKSRDRHFFILSSAGKPIYSRYGDEVKLSSLMASMQGIISLFADVEDSIRSTSFGDHKIVFLLKDNLYFIAASRVDNSEIVIREQLNYMYYQIVSIINNTNLRAIFGERPNADLRRYLEGSEHVLDHLVDCLDTDLCFSLGSLDVMNVKYSLREHIGKTLLEKRPKGLLYAIVASGMKLITILRPRKHSLHPIDLHLIFSMVNSSRTFNAPETCVPICLPRFNDKRFLNVYVSFIVPKVALILVYPARDSFQIMSEYRNNVTERLKTDGSMQRLSDLASIPPLSPDQMEIPGLLQFYYKSKEHLVYETPCETLFNAVWNPRRITRCYRNIRVMMLSTALEPHKICHQVNEEEVILGWNTSAFELYAAFSPNTDTKSITNGANSIIQWIRRERDQLFVIHSPSF</sequence>
<comment type="subcellular location">
    <subcellularLocation>
        <location evidence="3">Endosome</location>
        <location evidence="3">Multivesicular body membrane</location>
        <topology evidence="3">Peripheral membrane protein</topology>
    </subcellularLocation>
    <subcellularLocation>
        <location evidence="1 3">Prevacuolar compartment membrane</location>
        <topology evidence="1 3">Peripheral membrane protein</topology>
    </subcellularLocation>
    <subcellularLocation>
        <location evidence="3">Vacuole membrane</location>
        <topology evidence="3">Peripheral membrane protein</topology>
    </subcellularLocation>
</comment>
<dbReference type="Pfam" id="PF19037">
    <property type="entry name" value="Fuz_longin_2"/>
    <property type="match status" value="1"/>
</dbReference>
<dbReference type="InterPro" id="IPR043970">
    <property type="entry name" value="FUZ/MON1/HPS1_longin_3"/>
</dbReference>
<evidence type="ECO:0000256" key="3">
    <source>
        <dbReference type="RuleBase" id="RU367048"/>
    </source>
</evidence>
<feature type="domain" description="FUZ/MON1/HPS1 third Longin" evidence="7">
    <location>
        <begin position="353"/>
        <end position="451"/>
    </location>
</feature>
<name>A0A9W7ZWQ2_9FUNG</name>
<dbReference type="OrthoDB" id="272411at2759"/>
<feature type="domain" description="FUZ/MON1/HPS1 first Longin" evidence="5">
    <location>
        <begin position="66"/>
        <end position="188"/>
    </location>
</feature>
<dbReference type="Pfam" id="PF19038">
    <property type="entry name" value="Fuz_longin_3"/>
    <property type="match status" value="1"/>
</dbReference>
<dbReference type="InterPro" id="IPR004353">
    <property type="entry name" value="Mon1"/>
</dbReference>
<dbReference type="GO" id="GO:0032585">
    <property type="term" value="C:multivesicular body membrane"/>
    <property type="evidence" value="ECO:0007669"/>
    <property type="project" value="UniProtKB-SubCell"/>
</dbReference>
<dbReference type="GO" id="GO:0006623">
    <property type="term" value="P:protein targeting to vacuole"/>
    <property type="evidence" value="ECO:0007669"/>
    <property type="project" value="UniProtKB-UniRule"/>
</dbReference>
<dbReference type="PRINTS" id="PR01546">
    <property type="entry name" value="YEAST73DUF"/>
</dbReference>
<evidence type="ECO:0000256" key="2">
    <source>
        <dbReference type="ARBA" id="ARBA00018132"/>
    </source>
</evidence>
<accession>A0A9W7ZWQ2</accession>